<reference evidence="1 2" key="2">
    <citation type="submission" date="2018-11" db="EMBL/GenBank/DDBJ databases">
        <authorList>
            <consortium name="Pathogen Informatics"/>
        </authorList>
    </citation>
    <scope>NUCLEOTIDE SEQUENCE [LARGE SCALE GENOMIC DNA]</scope>
    <source>
        <strain evidence="1 2">NST_G2</strain>
    </source>
</reference>
<dbReference type="WBParaSite" id="SSLN_0001946601-mRNA-1">
    <property type="protein sequence ID" value="SSLN_0001946601-mRNA-1"/>
    <property type="gene ID" value="SSLN_0001946601"/>
</dbReference>
<accession>A0A183TQK4</accession>
<protein>
    <submittedName>
        <fullName evidence="3">Pecanex-like protein</fullName>
    </submittedName>
</protein>
<evidence type="ECO:0000313" key="1">
    <source>
        <dbReference type="EMBL" id="VDM05138.1"/>
    </source>
</evidence>
<dbReference type="AlphaFoldDB" id="A0A183TQK4"/>
<evidence type="ECO:0000313" key="3">
    <source>
        <dbReference type="WBParaSite" id="SSLN_0001946601-mRNA-1"/>
    </source>
</evidence>
<evidence type="ECO:0000313" key="2">
    <source>
        <dbReference type="Proteomes" id="UP000275846"/>
    </source>
</evidence>
<reference evidence="3" key="1">
    <citation type="submission" date="2016-06" db="UniProtKB">
        <authorList>
            <consortium name="WormBaseParasite"/>
        </authorList>
    </citation>
    <scope>IDENTIFICATION</scope>
</reference>
<dbReference type="Proteomes" id="UP000275846">
    <property type="component" value="Unassembled WGS sequence"/>
</dbReference>
<gene>
    <name evidence="1" type="ORF">SSLN_LOCUS18752</name>
</gene>
<name>A0A183TQK4_SCHSO</name>
<proteinExistence type="predicted"/>
<keyword evidence="2" id="KW-1185">Reference proteome</keyword>
<sequence length="147" mass="16616">MTSELSRCDELENVITQEGALHASHDTGDHLATTNDKMLDPHMKLASNIQQSQLVKETLVRNTIEGFLEINVSFMHSVFCIEGFCPVLHRITTLVSPFGLLDILSFEDGQWHFIIFNNHSLNKFQSSVTIPEKKISQSIRETSALIF</sequence>
<dbReference type="EMBL" id="UYSU01045192">
    <property type="protein sequence ID" value="VDM05138.1"/>
    <property type="molecule type" value="Genomic_DNA"/>
</dbReference>
<organism evidence="3">
    <name type="scientific">Schistocephalus solidus</name>
    <name type="common">Tapeworm</name>
    <dbReference type="NCBI Taxonomy" id="70667"/>
    <lineage>
        <taxon>Eukaryota</taxon>
        <taxon>Metazoa</taxon>
        <taxon>Spiralia</taxon>
        <taxon>Lophotrochozoa</taxon>
        <taxon>Platyhelminthes</taxon>
        <taxon>Cestoda</taxon>
        <taxon>Eucestoda</taxon>
        <taxon>Diphyllobothriidea</taxon>
        <taxon>Diphyllobothriidae</taxon>
        <taxon>Schistocephalus</taxon>
    </lineage>
</organism>